<accession>A0A9P9A2L3</accession>
<dbReference type="OrthoDB" id="8062037at2759"/>
<dbReference type="InterPro" id="IPR013083">
    <property type="entry name" value="Znf_RING/FYVE/PHD"/>
</dbReference>
<evidence type="ECO:0008006" key="3">
    <source>
        <dbReference type="Google" id="ProtNLM"/>
    </source>
</evidence>
<sequence length="149" mass="17392">MPCGHVAGFRCLHHWMSGRRFYCPFCKFSFRHSKCGHIRMPHVLDIESILTVPKTIPEGGRFHDYCKDCRLQREDVNEIINVWELKLKFIQAREALEQNGGEQNLFIEIRPIYNVNDQVKSRVIFYAEVLGWKHPSILANHNLENGKAG</sequence>
<protein>
    <recommendedName>
        <fullName evidence="3">RING-type domain-containing protein</fullName>
    </recommendedName>
</protein>
<name>A0A9P9A2L3_9PEZI</name>
<dbReference type="EMBL" id="JAGPXC010000001">
    <property type="protein sequence ID" value="KAH6659537.1"/>
    <property type="molecule type" value="Genomic_DNA"/>
</dbReference>
<gene>
    <name evidence="1" type="ORF">BKA67DRAFT_529684</name>
</gene>
<evidence type="ECO:0000313" key="2">
    <source>
        <dbReference type="Proteomes" id="UP000758603"/>
    </source>
</evidence>
<dbReference type="Proteomes" id="UP000758603">
    <property type="component" value="Unassembled WGS sequence"/>
</dbReference>
<keyword evidence="2" id="KW-1185">Reference proteome</keyword>
<reference evidence="1" key="1">
    <citation type="journal article" date="2021" name="Nat. Commun.">
        <title>Genetic determinants of endophytism in the Arabidopsis root mycobiome.</title>
        <authorList>
            <person name="Mesny F."/>
            <person name="Miyauchi S."/>
            <person name="Thiergart T."/>
            <person name="Pickel B."/>
            <person name="Atanasova L."/>
            <person name="Karlsson M."/>
            <person name="Huettel B."/>
            <person name="Barry K.W."/>
            <person name="Haridas S."/>
            <person name="Chen C."/>
            <person name="Bauer D."/>
            <person name="Andreopoulos W."/>
            <person name="Pangilinan J."/>
            <person name="LaButti K."/>
            <person name="Riley R."/>
            <person name="Lipzen A."/>
            <person name="Clum A."/>
            <person name="Drula E."/>
            <person name="Henrissat B."/>
            <person name="Kohler A."/>
            <person name="Grigoriev I.V."/>
            <person name="Martin F.M."/>
            <person name="Hacquard S."/>
        </authorList>
    </citation>
    <scope>NUCLEOTIDE SEQUENCE</scope>
    <source>
        <strain evidence="1">MPI-SDFR-AT-0073</strain>
    </source>
</reference>
<dbReference type="RefSeq" id="XP_045963668.1">
    <property type="nucleotide sequence ID" value="XM_046099109.1"/>
</dbReference>
<dbReference type="Gene3D" id="3.30.40.10">
    <property type="entry name" value="Zinc/RING finger domain, C3HC4 (zinc finger)"/>
    <property type="match status" value="1"/>
</dbReference>
<proteinExistence type="predicted"/>
<comment type="caution">
    <text evidence="1">The sequence shown here is derived from an EMBL/GenBank/DDBJ whole genome shotgun (WGS) entry which is preliminary data.</text>
</comment>
<dbReference type="SUPFAM" id="SSF57850">
    <property type="entry name" value="RING/U-box"/>
    <property type="match status" value="1"/>
</dbReference>
<organism evidence="1 2">
    <name type="scientific">Truncatella angustata</name>
    <dbReference type="NCBI Taxonomy" id="152316"/>
    <lineage>
        <taxon>Eukaryota</taxon>
        <taxon>Fungi</taxon>
        <taxon>Dikarya</taxon>
        <taxon>Ascomycota</taxon>
        <taxon>Pezizomycotina</taxon>
        <taxon>Sordariomycetes</taxon>
        <taxon>Xylariomycetidae</taxon>
        <taxon>Amphisphaeriales</taxon>
        <taxon>Sporocadaceae</taxon>
        <taxon>Truncatella</taxon>
    </lineage>
</organism>
<evidence type="ECO:0000313" key="1">
    <source>
        <dbReference type="EMBL" id="KAH6659537.1"/>
    </source>
</evidence>
<dbReference type="GeneID" id="70128001"/>
<dbReference type="AlphaFoldDB" id="A0A9P9A2L3"/>